<dbReference type="EMBL" id="CABPST010000006">
    <property type="protein sequence ID" value="VVE88744.1"/>
    <property type="molecule type" value="Genomic_DNA"/>
</dbReference>
<accession>A0A5E5BSY9</accession>
<evidence type="ECO:0000313" key="2">
    <source>
        <dbReference type="Proteomes" id="UP000382040"/>
    </source>
</evidence>
<keyword evidence="2" id="KW-1185">Reference proteome</keyword>
<protein>
    <submittedName>
        <fullName evidence="1">Uncharacterized protein</fullName>
    </submittedName>
</protein>
<evidence type="ECO:0000313" key="1">
    <source>
        <dbReference type="EMBL" id="VVE88744.1"/>
    </source>
</evidence>
<organism evidence="1 2">
    <name type="scientific">Pandoraea bronchicola</name>
    <dbReference type="NCBI Taxonomy" id="2508287"/>
    <lineage>
        <taxon>Bacteria</taxon>
        <taxon>Pseudomonadati</taxon>
        <taxon>Pseudomonadota</taxon>
        <taxon>Betaproteobacteria</taxon>
        <taxon>Burkholderiales</taxon>
        <taxon>Burkholderiaceae</taxon>
        <taxon>Pandoraea</taxon>
    </lineage>
</organism>
<name>A0A5E5BSY9_9BURK</name>
<dbReference type="AlphaFoldDB" id="A0A5E5BSY9"/>
<dbReference type="Proteomes" id="UP000382040">
    <property type="component" value="Unassembled WGS sequence"/>
</dbReference>
<proteinExistence type="predicted"/>
<gene>
    <name evidence="1" type="ORF">PBR20603_02703</name>
</gene>
<reference evidence="1 2" key="1">
    <citation type="submission" date="2019-08" db="EMBL/GenBank/DDBJ databases">
        <authorList>
            <person name="Peeters C."/>
        </authorList>
    </citation>
    <scope>NUCLEOTIDE SEQUENCE [LARGE SCALE GENOMIC DNA]</scope>
    <source>
        <strain evidence="1 2">LMG 20603</strain>
    </source>
</reference>
<sequence>MGQCIAKRLPVGATPLLSSILLHGSVPRLVNDESMVAHAR</sequence>